<dbReference type="InterPro" id="IPR015174">
    <property type="entry name" value="MIF4G-like_typ-2"/>
</dbReference>
<evidence type="ECO:0000256" key="10">
    <source>
        <dbReference type="ARBA" id="ARBA00030965"/>
    </source>
</evidence>
<dbReference type="GO" id="GO:0000243">
    <property type="term" value="C:commitment complex"/>
    <property type="evidence" value="ECO:0007669"/>
    <property type="project" value="EnsemblFungi"/>
</dbReference>
<dbReference type="GO" id="GO:0005846">
    <property type="term" value="C:nuclear cap binding complex"/>
    <property type="evidence" value="ECO:0007669"/>
    <property type="project" value="EnsemblFungi"/>
</dbReference>
<dbReference type="GO" id="GO:0006970">
    <property type="term" value="P:response to osmotic stress"/>
    <property type="evidence" value="ECO:0007669"/>
    <property type="project" value="EnsemblFungi"/>
</dbReference>
<proteinExistence type="inferred from homology"/>
<dbReference type="Pfam" id="PF09088">
    <property type="entry name" value="MIF4G_like"/>
    <property type="match status" value="1"/>
</dbReference>
<keyword evidence="4" id="KW-0507">mRNA processing</keyword>
<evidence type="ECO:0000256" key="5">
    <source>
        <dbReference type="ARBA" id="ARBA00022816"/>
    </source>
</evidence>
<gene>
    <name evidence="13" type="primary">KAFR0A00430</name>
    <name evidence="13" type="ORF">KAFR_0A00430</name>
</gene>
<dbReference type="FunCoup" id="H2AM81">
    <property type="interactions" value="1167"/>
</dbReference>
<dbReference type="InterPro" id="IPR016024">
    <property type="entry name" value="ARM-type_fold"/>
</dbReference>
<dbReference type="Proteomes" id="UP000005220">
    <property type="component" value="Chromosome 1"/>
</dbReference>
<accession>H2AM81</accession>
<evidence type="ECO:0000313" key="13">
    <source>
        <dbReference type="EMBL" id="CCF55481.1"/>
    </source>
</evidence>
<keyword evidence="8" id="KW-0508">mRNA splicing</keyword>
<keyword evidence="6" id="KW-0694">RNA-binding</keyword>
<evidence type="ECO:0000256" key="3">
    <source>
        <dbReference type="ARBA" id="ARBA00022448"/>
    </source>
</evidence>
<keyword evidence="5" id="KW-0509">mRNA transport</keyword>
<evidence type="ECO:0000259" key="12">
    <source>
        <dbReference type="SMART" id="SM00543"/>
    </source>
</evidence>
<dbReference type="EMBL" id="HE650821">
    <property type="protein sequence ID" value="CCF55481.1"/>
    <property type="molecule type" value="Genomic_DNA"/>
</dbReference>
<dbReference type="Pfam" id="PF02854">
    <property type="entry name" value="MIF4G"/>
    <property type="match status" value="1"/>
</dbReference>
<dbReference type="SMART" id="SM00543">
    <property type="entry name" value="MIF4G"/>
    <property type="match status" value="1"/>
</dbReference>
<keyword evidence="14" id="KW-1185">Reference proteome</keyword>
<dbReference type="FunFam" id="1.25.40.180:FF:000056">
    <property type="entry name" value="Sto1p"/>
    <property type="match status" value="1"/>
</dbReference>
<evidence type="ECO:0000256" key="4">
    <source>
        <dbReference type="ARBA" id="ARBA00022664"/>
    </source>
</evidence>
<dbReference type="OrthoDB" id="10252707at2759"/>
<dbReference type="GO" id="GO:0000184">
    <property type="term" value="P:nuclear-transcribed mRNA catabolic process, nonsense-mediated decay"/>
    <property type="evidence" value="ECO:0007669"/>
    <property type="project" value="EnsemblFungi"/>
</dbReference>
<organism evidence="13 14">
    <name type="scientific">Kazachstania africana (strain ATCC 22294 / BCRC 22015 / CBS 2517 / CECT 1963 / NBRC 1671 / NRRL Y-8276)</name>
    <name type="common">Yeast</name>
    <name type="synonym">Kluyveromyces africanus</name>
    <dbReference type="NCBI Taxonomy" id="1071382"/>
    <lineage>
        <taxon>Eukaryota</taxon>
        <taxon>Fungi</taxon>
        <taxon>Dikarya</taxon>
        <taxon>Ascomycota</taxon>
        <taxon>Saccharomycotina</taxon>
        <taxon>Saccharomycetes</taxon>
        <taxon>Saccharomycetales</taxon>
        <taxon>Saccharomycetaceae</taxon>
        <taxon>Kazachstania</taxon>
    </lineage>
</organism>
<evidence type="ECO:0000256" key="2">
    <source>
        <dbReference type="ARBA" id="ARBA00007413"/>
    </source>
</evidence>
<dbReference type="Gene3D" id="1.25.40.180">
    <property type="match status" value="3"/>
</dbReference>
<dbReference type="GO" id="GO:0003729">
    <property type="term" value="F:mRNA binding"/>
    <property type="evidence" value="ECO:0007669"/>
    <property type="project" value="EnsemblFungi"/>
</dbReference>
<name>H2AM81_KAZAF</name>
<evidence type="ECO:0000256" key="11">
    <source>
        <dbReference type="ARBA" id="ARBA00074671"/>
    </source>
</evidence>
<dbReference type="eggNOG" id="KOG1104">
    <property type="taxonomic scope" value="Eukaryota"/>
</dbReference>
<sequence length="873" mass="100900">MFNRKRKGDFDDDEYYRDFKPRRPKRQRVPPVVQLCKEMMPDIRTIGESKKAFEDDIKFLSDAIINEYGQEEYFNNALLQTFTAVTFEQPQKLPAIALLTMTVNAGNEVAGKSILNHFFDLLQNICSEFIDNTTDSERVSNDTGSWNRIKLLLRFFSLVSPMLINDDVISLYKQFFELAVNLNNLNPEKRNALSEAIYTNTLLNIPYLFYFKKSKSEDTEALMNSVEELIKYVEENYVIKAADFDILKDYTKNSPYQIIELVQLALPNLKKALLNNMQEVSQLFYDWNNLLPVQAGNQGFNSALQLPTAEQLEPFSKLDKTSVGSVDGLWRVPRYVFHAYLPDTIGTDFETVIPIDTYAGQLFNDIVIDIVESLEFNRSEVAKQVISLNLFFKDDIFAPAGESIAQIAAIYEENPMASTFKLEDLTVETILSLIFKLPNVSQPFAYFYTLLVDICQNDPKAIAPVFGRAFRFFYNNIENLDFELKLRFLDWFSIQMSNFNFSWKWNEWEQDSIKYRKSFYNPKIVFIKNLIRKELRLTSNVAEVDDSLPNEFKQYLDSSYIPVNQLTAFYQNLFTSEFTVDVNDVTKNDLFFKQDSLPIESIVRDILDFMHKPNNTRDINELKTLLESLTNEYGSIMADRSRFIIVLLIQCLCHSGSRSLSHANKYISDLGSDLKEVFDTLEIEEDIKEYTIIEAVLSYWVKNSQTGYLIVDTMKFADLVKPKSIITFCFTEFNGSENYGLVDVTAIDSVFRTLSQELVSSPDSVELFEFVFEKLCKVMTSSIEQVGLSNNEEVTLPVINSADDMDVEDDLMKQDLLWKYDTAMCFAKSLLRKFSTQYKLLGPKFIGGFKDNVIPHEPTQRKLLTWINEVNEI</sequence>
<dbReference type="InterPro" id="IPR027159">
    <property type="entry name" value="CBP80"/>
</dbReference>
<keyword evidence="3" id="KW-0813">Transport</keyword>
<evidence type="ECO:0000256" key="6">
    <source>
        <dbReference type="ARBA" id="ARBA00022884"/>
    </source>
</evidence>
<dbReference type="GO" id="GO:0042789">
    <property type="term" value="P:mRNA transcription by RNA polymerase II"/>
    <property type="evidence" value="ECO:0007669"/>
    <property type="project" value="EnsemblFungi"/>
</dbReference>
<dbReference type="GeneID" id="13882303"/>
<evidence type="ECO:0000256" key="9">
    <source>
        <dbReference type="ARBA" id="ARBA00023242"/>
    </source>
</evidence>
<reference evidence="13 14" key="1">
    <citation type="journal article" date="2011" name="Proc. Natl. Acad. Sci. U.S.A.">
        <title>Evolutionary erosion of yeast sex chromosomes by mating-type switching accidents.</title>
        <authorList>
            <person name="Gordon J.L."/>
            <person name="Armisen D."/>
            <person name="Proux-Wera E."/>
            <person name="Oheigeartaigh S.S."/>
            <person name="Byrne K.P."/>
            <person name="Wolfe K.H."/>
        </authorList>
    </citation>
    <scope>NUCLEOTIDE SEQUENCE [LARGE SCALE GENOMIC DNA]</scope>
    <source>
        <strain evidence="14">ATCC 22294 / BCRC 22015 / CBS 2517 / CECT 1963 / NBRC 1671 / NRRL Y-8276</strain>
    </source>
</reference>
<keyword evidence="7" id="KW-0506">mRNA capping</keyword>
<comment type="similarity">
    <text evidence="2">Belongs to the NCBP1 family.</text>
</comment>
<dbReference type="InterPro" id="IPR015172">
    <property type="entry name" value="MIF4G-like_typ-1"/>
</dbReference>
<evidence type="ECO:0000256" key="7">
    <source>
        <dbReference type="ARBA" id="ARBA00023042"/>
    </source>
</evidence>
<dbReference type="InterPro" id="IPR003890">
    <property type="entry name" value="MIF4G-like_typ-3"/>
</dbReference>
<evidence type="ECO:0000256" key="1">
    <source>
        <dbReference type="ARBA" id="ARBA00004123"/>
    </source>
</evidence>
<dbReference type="SUPFAM" id="SSF48371">
    <property type="entry name" value="ARM repeat"/>
    <property type="match status" value="3"/>
</dbReference>
<dbReference type="HOGENOM" id="CLU_011380_0_0_1"/>
<dbReference type="Pfam" id="PF09090">
    <property type="entry name" value="MIF4G_like_2"/>
    <property type="match status" value="1"/>
</dbReference>
<dbReference type="InParanoid" id="H2AM81"/>
<evidence type="ECO:0000313" key="14">
    <source>
        <dbReference type="Proteomes" id="UP000005220"/>
    </source>
</evidence>
<dbReference type="PANTHER" id="PTHR12412">
    <property type="entry name" value="CAP BINDING PROTEIN"/>
    <property type="match status" value="1"/>
</dbReference>
<comment type="subcellular location">
    <subcellularLocation>
        <location evidence="1">Nucleus</location>
    </subcellularLocation>
</comment>
<feature type="domain" description="MIF4G" evidence="12">
    <location>
        <begin position="36"/>
        <end position="272"/>
    </location>
</feature>
<dbReference type="GO" id="GO:0000339">
    <property type="term" value="F:RNA cap binding"/>
    <property type="evidence" value="ECO:0007669"/>
    <property type="project" value="InterPro"/>
</dbReference>
<dbReference type="STRING" id="1071382.H2AM81"/>
<dbReference type="KEGG" id="kaf:KAFR_0A00430"/>
<dbReference type="AlphaFoldDB" id="H2AM81"/>
<dbReference type="GO" id="GO:0006370">
    <property type="term" value="P:7-methylguanosine mRNA capping"/>
    <property type="evidence" value="ECO:0007669"/>
    <property type="project" value="UniProtKB-KW"/>
</dbReference>
<dbReference type="GO" id="GO:0000398">
    <property type="term" value="P:mRNA splicing, via spliceosome"/>
    <property type="evidence" value="ECO:0007669"/>
    <property type="project" value="EnsemblFungi"/>
</dbReference>
<dbReference type="PANTHER" id="PTHR12412:SF2">
    <property type="entry name" value="NUCLEAR CAP-BINDING PROTEIN SUBUNIT 1"/>
    <property type="match status" value="1"/>
</dbReference>
<protein>
    <recommendedName>
        <fullName evidence="11">Nuclear cap-binding protein complex subunit 1</fullName>
    </recommendedName>
    <alternativeName>
        <fullName evidence="10">80 kDa nuclear cap-binding protein</fullName>
    </alternativeName>
</protein>
<dbReference type="GO" id="GO:0006406">
    <property type="term" value="P:mRNA export from nucleus"/>
    <property type="evidence" value="ECO:0007669"/>
    <property type="project" value="EnsemblFungi"/>
</dbReference>
<dbReference type="RefSeq" id="XP_003954616.1">
    <property type="nucleotide sequence ID" value="XM_003954567.1"/>
</dbReference>
<keyword evidence="9" id="KW-0539">Nucleus</keyword>
<evidence type="ECO:0000256" key="8">
    <source>
        <dbReference type="ARBA" id="ARBA00023187"/>
    </source>
</evidence>
<dbReference type="GO" id="GO:0031124">
    <property type="term" value="P:mRNA 3'-end processing"/>
    <property type="evidence" value="ECO:0007669"/>
    <property type="project" value="EnsemblFungi"/>
</dbReference>